<evidence type="ECO:0000313" key="1">
    <source>
        <dbReference type="EMBL" id="VEJ30636.1"/>
    </source>
</evidence>
<name>A0A3S5F7N6_9MICC</name>
<accession>A0A3S5F7N6</accession>
<evidence type="ECO:0000313" key="2">
    <source>
        <dbReference type="Proteomes" id="UP000270988"/>
    </source>
</evidence>
<protein>
    <submittedName>
        <fullName evidence="1">Uncharacterized protein</fullName>
    </submittedName>
</protein>
<dbReference type="Proteomes" id="UP000270988">
    <property type="component" value="Chromosome"/>
</dbReference>
<dbReference type="AlphaFoldDB" id="A0A3S5F7N6"/>
<organism evidence="1 2">
    <name type="scientific">Rothia dentocariosa</name>
    <dbReference type="NCBI Taxonomy" id="2047"/>
    <lineage>
        <taxon>Bacteria</taxon>
        <taxon>Bacillati</taxon>
        <taxon>Actinomycetota</taxon>
        <taxon>Actinomycetes</taxon>
        <taxon>Micrococcales</taxon>
        <taxon>Micrococcaceae</taxon>
        <taxon>Rothia</taxon>
    </lineage>
</organism>
<dbReference type="EMBL" id="LR134521">
    <property type="protein sequence ID" value="VEJ30636.1"/>
    <property type="molecule type" value="Genomic_DNA"/>
</dbReference>
<reference evidence="1 2" key="1">
    <citation type="submission" date="2018-12" db="EMBL/GenBank/DDBJ databases">
        <authorList>
            <consortium name="Pathogen Informatics"/>
        </authorList>
    </citation>
    <scope>NUCLEOTIDE SEQUENCE [LARGE SCALE GENOMIC DNA]</scope>
    <source>
        <strain evidence="1 2">NCTC10918</strain>
    </source>
</reference>
<gene>
    <name evidence="1" type="ORF">NCTC10918_01920</name>
</gene>
<sequence>MVHENQHHEVQYHAYDTPEVLKMVSVDNQDPDDHKVRTNVKAVDLKPLEVRPLAGMPACGLLNSLNAYVVPLSGSVEDQLINFHAV</sequence>
<proteinExistence type="predicted"/>